<dbReference type="GO" id="GO:0051075">
    <property type="term" value="F:S-adenosylmethionine:tRNA ribosyltransferase-isomerase activity"/>
    <property type="evidence" value="ECO:0007669"/>
    <property type="project" value="UniProtKB-EC"/>
</dbReference>
<gene>
    <name evidence="5" type="primary">queA</name>
    <name evidence="6" type="ORF">Dm11a5_0690</name>
</gene>
<dbReference type="InterPro" id="IPR003699">
    <property type="entry name" value="QueA"/>
</dbReference>
<dbReference type="SUPFAM" id="SSF111337">
    <property type="entry name" value="QueA-like"/>
    <property type="match status" value="1"/>
</dbReference>
<evidence type="ECO:0000313" key="7">
    <source>
        <dbReference type="Proteomes" id="UP000076394"/>
    </source>
</evidence>
<dbReference type="FunFam" id="2.40.10.240:FF:000002">
    <property type="entry name" value="S-adenosylmethionine:tRNA ribosyltransferase-isomerase"/>
    <property type="match status" value="1"/>
</dbReference>
<dbReference type="PATRIC" id="fig|61435.13.peg.722"/>
<dbReference type="HAMAP" id="MF_00113">
    <property type="entry name" value="QueA"/>
    <property type="match status" value="1"/>
</dbReference>
<proteinExistence type="inferred from homology"/>
<evidence type="ECO:0000256" key="2">
    <source>
        <dbReference type="ARBA" id="ARBA00022679"/>
    </source>
</evidence>
<dbReference type="InterPro" id="IPR042119">
    <property type="entry name" value="QueA_dom2"/>
</dbReference>
<evidence type="ECO:0000256" key="3">
    <source>
        <dbReference type="ARBA" id="ARBA00022691"/>
    </source>
</evidence>
<keyword evidence="1 5" id="KW-0963">Cytoplasm</keyword>
<dbReference type="RefSeq" id="WP_034376553.1">
    <property type="nucleotide sequence ID" value="NZ_CP011127.1"/>
</dbReference>
<evidence type="ECO:0000256" key="5">
    <source>
        <dbReference type="HAMAP-Rule" id="MF_00113"/>
    </source>
</evidence>
<dbReference type="PANTHER" id="PTHR30307">
    <property type="entry name" value="S-ADENOSYLMETHIONINE:TRNA RIBOSYLTRANSFERASE-ISOMERASE"/>
    <property type="match status" value="1"/>
</dbReference>
<dbReference type="OrthoDB" id="9805933at2"/>
<dbReference type="Pfam" id="PF02547">
    <property type="entry name" value="Queuosine_synth"/>
    <property type="match status" value="1"/>
</dbReference>
<dbReference type="PANTHER" id="PTHR30307:SF0">
    <property type="entry name" value="S-ADENOSYLMETHIONINE:TRNA RIBOSYLTRANSFERASE-ISOMERASE"/>
    <property type="match status" value="1"/>
</dbReference>
<dbReference type="EC" id="2.4.99.17" evidence="5"/>
<reference evidence="6 7" key="1">
    <citation type="submission" date="2015-03" db="EMBL/GenBank/DDBJ databases">
        <title>Genomic characterization of Dehalococcoides mccartyi strain 11a5, an unusal plasmid-containing chloroethene dechlorinator.</title>
        <authorList>
            <person name="Zhao S."/>
            <person name="Ding C."/>
            <person name="He J."/>
        </authorList>
    </citation>
    <scope>NUCLEOTIDE SEQUENCE [LARGE SCALE GENOMIC DNA]</scope>
    <source>
        <strain evidence="6 7">11a5</strain>
    </source>
</reference>
<dbReference type="Gene3D" id="2.40.10.240">
    <property type="entry name" value="QueA-like"/>
    <property type="match status" value="1"/>
</dbReference>
<keyword evidence="3 5" id="KW-0949">S-adenosyl-L-methionine</keyword>
<comment type="similarity">
    <text evidence="5">Belongs to the QueA family.</text>
</comment>
<dbReference type="GO" id="GO:0008616">
    <property type="term" value="P:tRNA queuosine(34) biosynthetic process"/>
    <property type="evidence" value="ECO:0007669"/>
    <property type="project" value="UniProtKB-UniRule"/>
</dbReference>
<dbReference type="Gene3D" id="3.40.1780.10">
    <property type="entry name" value="QueA-like"/>
    <property type="match status" value="1"/>
</dbReference>
<keyword evidence="6" id="KW-0413">Isomerase</keyword>
<comment type="function">
    <text evidence="5">Transfers and isomerizes the ribose moiety from AdoMet to the 7-aminomethyl group of 7-deazaguanine (preQ1-tRNA) to give epoxyqueuosine (oQ-tRNA).</text>
</comment>
<comment type="pathway">
    <text evidence="5">tRNA modification; tRNA-queuosine biosynthesis.</text>
</comment>
<accession>A0A142V9K3</accession>
<dbReference type="GO" id="GO:0005737">
    <property type="term" value="C:cytoplasm"/>
    <property type="evidence" value="ECO:0007669"/>
    <property type="project" value="UniProtKB-SubCell"/>
</dbReference>
<dbReference type="NCBIfam" id="NF001140">
    <property type="entry name" value="PRK00147.1"/>
    <property type="match status" value="1"/>
</dbReference>
<dbReference type="AlphaFoldDB" id="A0A142V9K3"/>
<comment type="subunit">
    <text evidence="5">Monomer.</text>
</comment>
<evidence type="ECO:0000313" key="6">
    <source>
        <dbReference type="EMBL" id="AMU86516.1"/>
    </source>
</evidence>
<dbReference type="InterPro" id="IPR042118">
    <property type="entry name" value="QueA_dom1"/>
</dbReference>
<evidence type="ECO:0000256" key="4">
    <source>
        <dbReference type="ARBA" id="ARBA00022785"/>
    </source>
</evidence>
<evidence type="ECO:0000256" key="1">
    <source>
        <dbReference type="ARBA" id="ARBA00022490"/>
    </source>
</evidence>
<comment type="catalytic activity">
    <reaction evidence="5">
        <text>7-aminomethyl-7-carbaguanosine(34) in tRNA + S-adenosyl-L-methionine = epoxyqueuosine(34) in tRNA + adenine + L-methionine + 2 H(+)</text>
        <dbReference type="Rhea" id="RHEA:32155"/>
        <dbReference type="Rhea" id="RHEA-COMP:10342"/>
        <dbReference type="Rhea" id="RHEA-COMP:18582"/>
        <dbReference type="ChEBI" id="CHEBI:15378"/>
        <dbReference type="ChEBI" id="CHEBI:16708"/>
        <dbReference type="ChEBI" id="CHEBI:57844"/>
        <dbReference type="ChEBI" id="CHEBI:59789"/>
        <dbReference type="ChEBI" id="CHEBI:82833"/>
        <dbReference type="ChEBI" id="CHEBI:194443"/>
        <dbReference type="EC" id="2.4.99.17"/>
    </reaction>
</comment>
<name>A0A142V9K3_9CHLR</name>
<dbReference type="NCBIfam" id="TIGR00113">
    <property type="entry name" value="queA"/>
    <property type="match status" value="1"/>
</dbReference>
<keyword evidence="4 5" id="KW-0671">Queuosine biosynthesis</keyword>
<keyword evidence="2 5" id="KW-0808">Transferase</keyword>
<dbReference type="EMBL" id="CP011127">
    <property type="protein sequence ID" value="AMU86516.1"/>
    <property type="molecule type" value="Genomic_DNA"/>
</dbReference>
<dbReference type="InterPro" id="IPR036100">
    <property type="entry name" value="QueA_sf"/>
</dbReference>
<comment type="subcellular location">
    <subcellularLocation>
        <location evidence="5">Cytoplasm</location>
    </subcellularLocation>
</comment>
<dbReference type="Proteomes" id="UP000076394">
    <property type="component" value="Chromosome"/>
</dbReference>
<sequence>MKTSDFDYNLPQEYIAQKPAEPRDSSRLLVLNRQSEELTNRIFGEITDYFKPGDVLVMNDSRVLPARIKGIKQDTSAKIEILLLKRDGEGCWEALLKPSKRTKPGTIIDIHQKGGGVVSIQAEVLADKEDGIKLLRFSDETHLMKLGEVPLPPYIHTPVADPERYQTVYALTNGSVAAPTAGLHFTPELLKRLTEMGVICTYVTLHIGLDTFRPVKEEDPKDHKIHREYGILSKETASAICCAKETGKRVFCVGTSATRLVEQASHLSQTSLITSYSGWADLFILPGYKFRVADCFITNFHLPRSTPLMLTSAFAGWPFLRKAYEKAISEHYRFYSFGDAMLIL</sequence>
<protein>
    <recommendedName>
        <fullName evidence="5">S-adenosylmethionine:tRNA ribosyltransferase-isomerase</fullName>
        <ecNumber evidence="5">2.4.99.17</ecNumber>
    </recommendedName>
    <alternativeName>
        <fullName evidence="5">Queuosine biosynthesis protein QueA</fullName>
    </alternativeName>
</protein>
<organism evidence="6 7">
    <name type="scientific">Dehalococcoides mccartyi</name>
    <dbReference type="NCBI Taxonomy" id="61435"/>
    <lineage>
        <taxon>Bacteria</taxon>
        <taxon>Bacillati</taxon>
        <taxon>Chloroflexota</taxon>
        <taxon>Dehalococcoidia</taxon>
        <taxon>Dehalococcoidales</taxon>
        <taxon>Dehalococcoidaceae</taxon>
        <taxon>Dehalococcoides</taxon>
    </lineage>
</organism>
<dbReference type="UniPathway" id="UPA00392"/>